<keyword evidence="2 4" id="KW-0694">RNA-binding</keyword>
<dbReference type="PANTHER" id="PTHR22792:SF140">
    <property type="entry name" value="ACHILLES, ISOFORM A"/>
    <property type="match status" value="1"/>
</dbReference>
<reference evidence="7" key="1">
    <citation type="submission" date="2022-12" db="EMBL/GenBank/DDBJ databases">
        <authorList>
            <person name="Brejova B."/>
        </authorList>
    </citation>
    <scope>NUCLEOTIDE SEQUENCE</scope>
</reference>
<dbReference type="GO" id="GO:0003729">
    <property type="term" value="F:mRNA binding"/>
    <property type="evidence" value="ECO:0007669"/>
    <property type="project" value="TreeGrafter"/>
</dbReference>
<evidence type="ECO:0000256" key="2">
    <source>
        <dbReference type="ARBA" id="ARBA00022884"/>
    </source>
</evidence>
<dbReference type="SUPFAM" id="SSF46785">
    <property type="entry name" value="Winged helix' DNA-binding domain"/>
    <property type="match status" value="1"/>
</dbReference>
<accession>A0A9W4TTJ9</accession>
<dbReference type="OrthoDB" id="439993at2759"/>
<protein>
    <recommendedName>
        <fullName evidence="6">HTH La-type RNA-binding domain-containing protein</fullName>
    </recommendedName>
</protein>
<evidence type="ECO:0000313" key="7">
    <source>
        <dbReference type="EMBL" id="CAI5756642.1"/>
    </source>
</evidence>
<proteinExistence type="predicted"/>
<dbReference type="InterPro" id="IPR045180">
    <property type="entry name" value="La_dom_prot"/>
</dbReference>
<feature type="region of interest" description="Disordered" evidence="5">
    <location>
        <begin position="211"/>
        <end position="319"/>
    </location>
</feature>
<sequence>MSDFVYQGDDFEDKVRKQVEFYFSDSNLQTDKFMLTNYQANDGWVELKTILTFGRMKQYRPEEKVIEALKKSDKLKLSANNDMITRIEPVKISDIDKNERKKRTIHIEGFPKDLSQDDVESWFHEKILPFLPNEKVINTIRRVKSRVKKEFFGVVDAELKNLDDVKWLLEDVELSFEKGIVTKMEASDVQERQLLKKMSLLTHYEMKETGKRFGQNEVTKRRNSFNDSHKNNKKFKGGKNNKNNKNNKGNKNEKLDKVEEKSTTSSETNSETKSEETEPSEAKSEESKPETKPEESKAETKQDEVKTDDKPAALVDSSC</sequence>
<dbReference type="PANTHER" id="PTHR22792">
    <property type="entry name" value="LUPUS LA PROTEIN-RELATED"/>
    <property type="match status" value="1"/>
</dbReference>
<evidence type="ECO:0000256" key="5">
    <source>
        <dbReference type="SAM" id="MobiDB-lite"/>
    </source>
</evidence>
<dbReference type="AlphaFoldDB" id="A0A9W4TTJ9"/>
<evidence type="ECO:0000256" key="3">
    <source>
        <dbReference type="ARBA" id="ARBA00023242"/>
    </source>
</evidence>
<evidence type="ECO:0000256" key="1">
    <source>
        <dbReference type="ARBA" id="ARBA00004123"/>
    </source>
</evidence>
<comment type="caution">
    <text evidence="7">The sequence shown here is derived from an EMBL/GenBank/DDBJ whole genome shotgun (WGS) entry which is preliminary data.</text>
</comment>
<evidence type="ECO:0000313" key="8">
    <source>
        <dbReference type="Proteomes" id="UP001152885"/>
    </source>
</evidence>
<dbReference type="InterPro" id="IPR006630">
    <property type="entry name" value="La_HTH"/>
</dbReference>
<organism evidence="7 8">
    <name type="scientific">Candida verbasci</name>
    <dbReference type="NCBI Taxonomy" id="1227364"/>
    <lineage>
        <taxon>Eukaryota</taxon>
        <taxon>Fungi</taxon>
        <taxon>Dikarya</taxon>
        <taxon>Ascomycota</taxon>
        <taxon>Saccharomycotina</taxon>
        <taxon>Pichiomycetes</taxon>
        <taxon>Debaryomycetaceae</taxon>
        <taxon>Candida/Lodderomyces clade</taxon>
        <taxon>Candida</taxon>
    </lineage>
</organism>
<dbReference type="PROSITE" id="PS50961">
    <property type="entry name" value="HTH_LA"/>
    <property type="match status" value="1"/>
</dbReference>
<name>A0A9W4TTJ9_9ASCO</name>
<comment type="subcellular location">
    <subcellularLocation>
        <location evidence="1">Nucleus</location>
    </subcellularLocation>
</comment>
<feature type="compositionally biased region" description="Basic and acidic residues" evidence="5">
    <location>
        <begin position="270"/>
        <end position="311"/>
    </location>
</feature>
<dbReference type="GO" id="GO:1990904">
    <property type="term" value="C:ribonucleoprotein complex"/>
    <property type="evidence" value="ECO:0007669"/>
    <property type="project" value="InterPro"/>
</dbReference>
<feature type="compositionally biased region" description="Basic and acidic residues" evidence="5">
    <location>
        <begin position="250"/>
        <end position="262"/>
    </location>
</feature>
<dbReference type="InterPro" id="IPR002344">
    <property type="entry name" value="Lupus_La"/>
</dbReference>
<dbReference type="PRINTS" id="PR00302">
    <property type="entry name" value="LUPUSLA"/>
</dbReference>
<dbReference type="GO" id="GO:0006396">
    <property type="term" value="P:RNA processing"/>
    <property type="evidence" value="ECO:0007669"/>
    <property type="project" value="InterPro"/>
</dbReference>
<dbReference type="Proteomes" id="UP001152885">
    <property type="component" value="Unassembled WGS sequence"/>
</dbReference>
<evidence type="ECO:0000259" key="6">
    <source>
        <dbReference type="PROSITE" id="PS50961"/>
    </source>
</evidence>
<dbReference type="SMART" id="SM00715">
    <property type="entry name" value="LA"/>
    <property type="match status" value="1"/>
</dbReference>
<keyword evidence="8" id="KW-1185">Reference proteome</keyword>
<gene>
    <name evidence="7" type="ORF">CANVERA_P1160</name>
</gene>
<dbReference type="EMBL" id="CANTUO010000001">
    <property type="protein sequence ID" value="CAI5756642.1"/>
    <property type="molecule type" value="Genomic_DNA"/>
</dbReference>
<evidence type="ECO:0000256" key="4">
    <source>
        <dbReference type="PROSITE-ProRule" id="PRU00332"/>
    </source>
</evidence>
<feature type="compositionally biased region" description="Low complexity" evidence="5">
    <location>
        <begin position="240"/>
        <end position="249"/>
    </location>
</feature>
<dbReference type="InterPro" id="IPR036390">
    <property type="entry name" value="WH_DNA-bd_sf"/>
</dbReference>
<dbReference type="Pfam" id="PF05383">
    <property type="entry name" value="La"/>
    <property type="match status" value="1"/>
</dbReference>
<dbReference type="Gene3D" id="1.10.10.10">
    <property type="entry name" value="Winged helix-like DNA-binding domain superfamily/Winged helix DNA-binding domain"/>
    <property type="match status" value="1"/>
</dbReference>
<dbReference type="InterPro" id="IPR036388">
    <property type="entry name" value="WH-like_DNA-bd_sf"/>
</dbReference>
<feature type="domain" description="HTH La-type RNA-binding" evidence="6">
    <location>
        <begin position="5"/>
        <end position="94"/>
    </location>
</feature>
<keyword evidence="3" id="KW-0539">Nucleus</keyword>
<dbReference type="GO" id="GO:0005634">
    <property type="term" value="C:nucleus"/>
    <property type="evidence" value="ECO:0007669"/>
    <property type="project" value="UniProtKB-SubCell"/>
</dbReference>